<dbReference type="GO" id="GO:0002768">
    <property type="term" value="P:immune response-regulating cell surface receptor signaling pathway"/>
    <property type="evidence" value="ECO:0007669"/>
    <property type="project" value="InterPro"/>
</dbReference>
<dbReference type="GO" id="GO:0038023">
    <property type="term" value="F:signaling receptor activity"/>
    <property type="evidence" value="ECO:0007669"/>
    <property type="project" value="InterPro"/>
</dbReference>
<organism evidence="2 3">
    <name type="scientific">Chrysochloris asiatica</name>
    <name type="common">Cape golden mole</name>
    <dbReference type="NCBI Taxonomy" id="185453"/>
    <lineage>
        <taxon>Eukaryota</taxon>
        <taxon>Metazoa</taxon>
        <taxon>Chordata</taxon>
        <taxon>Craniata</taxon>
        <taxon>Vertebrata</taxon>
        <taxon>Euteleostomi</taxon>
        <taxon>Mammalia</taxon>
        <taxon>Eutheria</taxon>
        <taxon>Afrotheria</taxon>
        <taxon>Chrysochloridae</taxon>
        <taxon>Chrysochlorinae</taxon>
        <taxon>Chrysochloris</taxon>
    </lineage>
</organism>
<keyword evidence="1" id="KW-1133">Transmembrane helix</keyword>
<name>A0A9B0WR79_CHRAS</name>
<dbReference type="OrthoDB" id="9947981at2759"/>
<dbReference type="GeneID" id="102816742"/>
<accession>A0A9B0WR79</accession>
<keyword evidence="1" id="KW-0812">Transmembrane</keyword>
<dbReference type="Proteomes" id="UP000504623">
    <property type="component" value="Unplaced"/>
</dbReference>
<evidence type="ECO:0000313" key="2">
    <source>
        <dbReference type="Proteomes" id="UP000504623"/>
    </source>
</evidence>
<dbReference type="InterPro" id="IPR039257">
    <property type="entry name" value="BTLA"/>
</dbReference>
<keyword evidence="1" id="KW-0472">Membrane</keyword>
<gene>
    <name evidence="3" type="primary">BTLA</name>
</gene>
<keyword evidence="2" id="KW-1185">Reference proteome</keyword>
<reference evidence="3" key="1">
    <citation type="submission" date="2025-08" db="UniProtKB">
        <authorList>
            <consortium name="RefSeq"/>
        </authorList>
    </citation>
    <scope>IDENTIFICATION</scope>
    <source>
        <tissue evidence="3">Spleen</tissue>
    </source>
</reference>
<evidence type="ECO:0000313" key="3">
    <source>
        <dbReference type="RefSeq" id="XP_006864272.1"/>
    </source>
</evidence>
<dbReference type="PANTHER" id="PTHR37996">
    <property type="entry name" value="B- AND T-LYMPHOCYTE ATTENUATOR"/>
    <property type="match status" value="1"/>
</dbReference>
<dbReference type="AlphaFoldDB" id="A0A9B0WR79"/>
<evidence type="ECO:0000256" key="1">
    <source>
        <dbReference type="SAM" id="Phobius"/>
    </source>
</evidence>
<dbReference type="CTD" id="151888"/>
<proteinExistence type="predicted"/>
<dbReference type="RefSeq" id="XP_006864272.1">
    <property type="nucleotide sequence ID" value="XM_006864210.1"/>
</dbReference>
<dbReference type="PANTHER" id="PTHR37996:SF1">
    <property type="entry name" value="B- AND T-LYMPHOCYTE ATTENUATOR"/>
    <property type="match status" value="1"/>
</dbReference>
<dbReference type="GO" id="GO:0005886">
    <property type="term" value="C:plasma membrane"/>
    <property type="evidence" value="ECO:0007669"/>
    <property type="project" value="InterPro"/>
</dbReference>
<protein>
    <submittedName>
        <fullName evidence="3">B- and T-lymphocyte attenuator</fullName>
    </submittedName>
</protein>
<feature type="transmembrane region" description="Helical" evidence="1">
    <location>
        <begin position="37"/>
        <end position="62"/>
    </location>
</feature>
<sequence>MTAKMGSKMATDLSVAWPDITSASGPHSKDEMADQKWLLYGLLSFVGLSLLFITCFCLVCSLRKHQEKQKKSFDSTGREINLAVVVQPSGREQNEVSTRQNSQILSSDTGIYDNEPQFKIQERPEVYSKPCLEESKENIVYASLNHSVTGMNPRPVRDVKEAPTEYAAIFRRS</sequence>